<feature type="compositionally biased region" description="Polar residues" evidence="8">
    <location>
        <begin position="467"/>
        <end position="476"/>
    </location>
</feature>
<evidence type="ECO:0000313" key="12">
    <source>
        <dbReference type="EMBL" id="ABD98791.1"/>
    </source>
</evidence>
<feature type="compositionally biased region" description="Polar residues" evidence="8">
    <location>
        <begin position="516"/>
        <end position="525"/>
    </location>
</feature>
<proteinExistence type="evidence at transcript level"/>
<evidence type="ECO:0000256" key="3">
    <source>
        <dbReference type="ARBA" id="ARBA00022771"/>
    </source>
</evidence>
<comment type="similarity">
    <text evidence="1">Belongs to the VEFS (VRN2-EMF2-FIS2-SU(Z)12) family.</text>
</comment>
<feature type="domain" description="DUF7651" evidence="11">
    <location>
        <begin position="51"/>
        <end position="248"/>
    </location>
</feature>
<protein>
    <submittedName>
        <fullName evidence="12">Polycomb group protein EMF2</fullName>
    </submittedName>
</protein>
<keyword evidence="5" id="KW-0156">Chromatin regulator</keyword>
<dbReference type="CDD" id="cd21553">
    <property type="entry name" value="VEFS-box_EMF2-like"/>
    <property type="match status" value="1"/>
</dbReference>
<evidence type="ECO:0000259" key="11">
    <source>
        <dbReference type="Pfam" id="PF24663"/>
    </source>
</evidence>
<dbReference type="PANTHER" id="PTHR22597:SF0">
    <property type="entry name" value="POLYCOMB PROTEIN SUZ12"/>
    <property type="match status" value="1"/>
</dbReference>
<dbReference type="GO" id="GO:0006325">
    <property type="term" value="P:chromatin organization"/>
    <property type="evidence" value="ECO:0007669"/>
    <property type="project" value="UniProtKB-KW"/>
</dbReference>
<dbReference type="InterPro" id="IPR057540">
    <property type="entry name" value="Znf_SUZ12"/>
</dbReference>
<evidence type="ECO:0000259" key="9">
    <source>
        <dbReference type="Pfam" id="PF09733"/>
    </source>
</evidence>
<evidence type="ECO:0000256" key="6">
    <source>
        <dbReference type="ARBA" id="ARBA00023015"/>
    </source>
</evidence>
<dbReference type="AlphaFoldDB" id="Q1W620"/>
<keyword evidence="3" id="KW-0863">Zinc-finger</keyword>
<dbReference type="InterPro" id="IPR056068">
    <property type="entry name" value="EMF2-like_DUF7651"/>
</dbReference>
<keyword evidence="4" id="KW-0862">Zinc</keyword>
<dbReference type="Pfam" id="PF23320">
    <property type="entry name" value="Zn_SUZ12"/>
    <property type="match status" value="1"/>
</dbReference>
<dbReference type="GO" id="GO:0031490">
    <property type="term" value="F:chromatin DNA binding"/>
    <property type="evidence" value="ECO:0007669"/>
    <property type="project" value="TreeGrafter"/>
</dbReference>
<reference evidence="12" key="1">
    <citation type="submission" date="2006-03" db="EMBL/GenBank/DDBJ databases">
        <title>Phylogenetic analysis of Arabidopsis PcG protein EMF2.</title>
        <authorList>
            <person name="Chen L."/>
            <person name="Sung Z.R."/>
        </authorList>
    </citation>
    <scope>NUCLEOTIDE SEQUENCE</scope>
</reference>
<keyword evidence="7" id="KW-0804">Transcription</keyword>
<accession>Q1W620</accession>
<dbReference type="GO" id="GO:0005634">
    <property type="term" value="C:nucleus"/>
    <property type="evidence" value="ECO:0007669"/>
    <property type="project" value="UniProtKB-ARBA"/>
</dbReference>
<dbReference type="CDD" id="cd21749">
    <property type="entry name" value="ZnB-Zn_EMF2-like"/>
    <property type="match status" value="1"/>
</dbReference>
<feature type="domain" description="Polycomb protein SUZ12-like zinc finger" evidence="10">
    <location>
        <begin position="275"/>
        <end position="343"/>
    </location>
</feature>
<evidence type="ECO:0000256" key="4">
    <source>
        <dbReference type="ARBA" id="ARBA00022833"/>
    </source>
</evidence>
<dbReference type="GO" id="GO:0008270">
    <property type="term" value="F:zinc ion binding"/>
    <property type="evidence" value="ECO:0007669"/>
    <property type="project" value="UniProtKB-KW"/>
</dbReference>
<evidence type="ECO:0000256" key="8">
    <source>
        <dbReference type="SAM" id="MobiDB-lite"/>
    </source>
</evidence>
<name>Q1W620_ESCCA</name>
<sequence length="683" mass="77000">MCHQDSQVRLSPEENDAAEESLTAYCKPVELYNILQLRAARDPSFLPRCLSYKVEANQKKRKQLTVIFPENVIRGQTQNILPLYVTLARQVTDIAVTEHSAVYRLGRGCVITDCTESGRNDRVEANLVLPDLKKISLKSRSILFVSCDAGQKNSSSIEEGLDKKHLAKVGGYCLWGEIPVESLHFPWDETVKFNLGHKFETPSTVVMRSSFVEPSYLNKGSRISFPVPHSSETMEVQVNISAQEVGARERSAYNSYSYENVPMSSLARIFRLRTGNVVFNYKYYNNKSMKTEVTEDFSCPFCLLKCASFGGLRSHLLASHDLFNFEFWESDEFQAVNISLRTDIWTPEMTADGVDLKSEPFEFCSKPRRRRISMNSSQNEIHVHPHILKLGSPEGDGVGTNEVFMDEDAEMSLPAMPVESPMDVEPTCHLSNQKLQKGAPSSNGRQKISKPFLGKNDLPSGRHNAGDNGSETSSASELMEHDASNPNSTGVSNPNCTGVSTGTAKSSKGPECPQSVGGNNLTPSATLQFAKTRKLSSERSDPRNRAMLQKRQFFHSHRAQPMAMEQVLSDRDSEDEIDDEVADFEDRRMLDDFVDVTKDETRIMHLWNSFTRKQRVLADGHIPWACEAFSRLHGRYLVQSPQLSWCWRLFMIKLWNHSLLDGRTMDNCNTILRGYQQENSDAS</sequence>
<dbReference type="Pfam" id="PF24663">
    <property type="entry name" value="DUF7651"/>
    <property type="match status" value="1"/>
</dbReference>
<feature type="region of interest" description="Disordered" evidence="8">
    <location>
        <begin position="434"/>
        <end position="525"/>
    </location>
</feature>
<keyword evidence="2" id="KW-0479">Metal-binding</keyword>
<dbReference type="Pfam" id="PF09733">
    <property type="entry name" value="VEFS-Box"/>
    <property type="match status" value="1"/>
</dbReference>
<dbReference type="InterPro" id="IPR019135">
    <property type="entry name" value="Polycomb_protein_VEFS-Box"/>
</dbReference>
<feature type="compositionally biased region" description="Polar residues" evidence="8">
    <location>
        <begin position="434"/>
        <end position="446"/>
    </location>
</feature>
<evidence type="ECO:0000256" key="2">
    <source>
        <dbReference type="ARBA" id="ARBA00022723"/>
    </source>
</evidence>
<dbReference type="PANTHER" id="PTHR22597">
    <property type="entry name" value="POLYCOMB GROUP PROTEIN"/>
    <property type="match status" value="1"/>
</dbReference>
<feature type="compositionally biased region" description="Polar residues" evidence="8">
    <location>
        <begin position="484"/>
        <end position="506"/>
    </location>
</feature>
<organism evidence="12">
    <name type="scientific">Eschscholzia californica</name>
    <name type="common">California poppy</name>
    <dbReference type="NCBI Taxonomy" id="3467"/>
    <lineage>
        <taxon>Eukaryota</taxon>
        <taxon>Viridiplantae</taxon>
        <taxon>Streptophyta</taxon>
        <taxon>Embryophyta</taxon>
        <taxon>Tracheophyta</taxon>
        <taxon>Spermatophyta</taxon>
        <taxon>Magnoliopsida</taxon>
        <taxon>Ranunculales</taxon>
        <taxon>Papaveraceae</taxon>
        <taxon>Papaveroideae</taxon>
        <taxon>Eschscholzia</taxon>
    </lineage>
</organism>
<evidence type="ECO:0000256" key="1">
    <source>
        <dbReference type="ARBA" id="ARBA00007416"/>
    </source>
</evidence>
<dbReference type="EMBL" id="DQ435610">
    <property type="protein sequence ID" value="ABD98791.1"/>
    <property type="molecule type" value="mRNA"/>
</dbReference>
<keyword evidence="6" id="KW-0805">Transcription regulation</keyword>
<feature type="domain" description="Polycomb protein VEFS-Box" evidence="9">
    <location>
        <begin position="545"/>
        <end position="665"/>
    </location>
</feature>
<evidence type="ECO:0000259" key="10">
    <source>
        <dbReference type="Pfam" id="PF23320"/>
    </source>
</evidence>
<evidence type="ECO:0000256" key="5">
    <source>
        <dbReference type="ARBA" id="ARBA00022853"/>
    </source>
</evidence>
<evidence type="ECO:0000256" key="7">
    <source>
        <dbReference type="ARBA" id="ARBA00023163"/>
    </source>
</evidence>